<keyword evidence="2" id="KW-0547">Nucleotide-binding</keyword>
<proteinExistence type="inferred from homology"/>
<keyword evidence="2" id="KW-0067">ATP-binding</keyword>
<dbReference type="PANTHER" id="PTHR37825:SF1">
    <property type="entry name" value="TRNA(MET) CYTIDINE ACETATE LIGASE"/>
    <property type="match status" value="1"/>
</dbReference>
<dbReference type="RefSeq" id="WP_054354871.1">
    <property type="nucleotide sequence ID" value="NZ_CAUHGS010000012.1"/>
</dbReference>
<dbReference type="Proteomes" id="UP000284543">
    <property type="component" value="Unassembled WGS sequence"/>
</dbReference>
<keyword evidence="2" id="KW-0694">RNA-binding</keyword>
<evidence type="ECO:0000313" key="4">
    <source>
        <dbReference type="Proteomes" id="UP000284543"/>
    </source>
</evidence>
<comment type="caution">
    <text evidence="2">Lacks conserved residue(s) required for the propagation of feature annotation.</text>
</comment>
<dbReference type="GO" id="GO:0016879">
    <property type="term" value="F:ligase activity, forming carbon-nitrogen bonds"/>
    <property type="evidence" value="ECO:0007669"/>
    <property type="project" value="UniProtKB-UniRule"/>
</dbReference>
<evidence type="ECO:0000256" key="1">
    <source>
        <dbReference type="ARBA" id="ARBA00022694"/>
    </source>
</evidence>
<dbReference type="Pfam" id="PF05636">
    <property type="entry name" value="HIGH_NTase1"/>
    <property type="match status" value="1"/>
</dbReference>
<organism evidence="3 4">
    <name type="scientific">Enterocloster bolteae</name>
    <dbReference type="NCBI Taxonomy" id="208479"/>
    <lineage>
        <taxon>Bacteria</taxon>
        <taxon>Bacillati</taxon>
        <taxon>Bacillota</taxon>
        <taxon>Clostridia</taxon>
        <taxon>Lachnospirales</taxon>
        <taxon>Lachnospiraceae</taxon>
        <taxon>Enterocloster</taxon>
    </lineage>
</organism>
<dbReference type="Gene3D" id="3.40.50.620">
    <property type="entry name" value="HUPs"/>
    <property type="match status" value="1"/>
</dbReference>
<comment type="function">
    <text evidence="2">Catalyzes the formation of N(4)-acetylcytidine (ac(4)C) at the wobble position of elongator tRNA(Met), using acetate and ATP as substrates. First activates an acetate ion to form acetyladenylate (Ac-AMP) and then transfers the acetyl group to tRNA to form ac(4)C34.</text>
</comment>
<dbReference type="GO" id="GO:0000049">
    <property type="term" value="F:tRNA binding"/>
    <property type="evidence" value="ECO:0007669"/>
    <property type="project" value="UniProtKB-KW"/>
</dbReference>
<sequence>MGQPDSLEQPAKVIGIIAEYNPFHGGHKFQIEEAKKRTGADWCVAAMSGDFVQRGEPAVYSKYLRTRMALSCGADLVVELPSAFAVSSAEDFAACGVALLTGLGAVDVLCFGSEDGDIRRIRTAAGILAQEGGDFSSLLSIGLRSGLSWPQARSQALLKMADKDKDFPLKREEMDKLLGSPNNLLGIEYCKAILRQNSPLIPFTIRRRGQGYHDNGLEGGQASASAIRRTLKAGVPSGEAGLFPYAKLTPEAMTHIPPEIRSLYGREPVLEANDLSEILNFCLLSLKREGTDYTQYGDMSAEMARRLEHCLLKQVSWEGRIEQLKTRQYTYTRLSRALLHMVLGLTDARVQSYKEAGRAPYARILGFRKESQELLALVKQKTAIPLITKTADAPHILTGTALDMFSQDIYASHIRQTLLSKKLEQPVRNEYNQPICIL</sequence>
<accession>A0A412YVS7</accession>
<dbReference type="InterPro" id="IPR014729">
    <property type="entry name" value="Rossmann-like_a/b/a_fold"/>
</dbReference>
<dbReference type="HAMAP" id="MF_01539">
    <property type="entry name" value="TmcAL"/>
    <property type="match status" value="1"/>
</dbReference>
<keyword evidence="2" id="KW-0436">Ligase</keyword>
<comment type="subcellular location">
    <subcellularLocation>
        <location evidence="2">Cytoplasm</location>
    </subcellularLocation>
</comment>
<gene>
    <name evidence="2" type="primary">tmcAL</name>
    <name evidence="3" type="ORF">DWW02_26380</name>
</gene>
<comment type="catalytic activity">
    <reaction evidence="2">
        <text>cytidine(34) in elongator tRNA(Met) + acetate + ATP = N(4)-acetylcytidine(34) in elongator tRNA(Met) + AMP + diphosphate</text>
        <dbReference type="Rhea" id="RHEA:58144"/>
        <dbReference type="Rhea" id="RHEA-COMP:10693"/>
        <dbReference type="Rhea" id="RHEA-COMP:10694"/>
        <dbReference type="ChEBI" id="CHEBI:30089"/>
        <dbReference type="ChEBI" id="CHEBI:30616"/>
        <dbReference type="ChEBI" id="CHEBI:33019"/>
        <dbReference type="ChEBI" id="CHEBI:74900"/>
        <dbReference type="ChEBI" id="CHEBI:82748"/>
        <dbReference type="ChEBI" id="CHEBI:456215"/>
    </reaction>
</comment>
<feature type="binding site" evidence="2">
    <location>
        <position position="112"/>
    </location>
    <ligand>
        <name>ATP</name>
        <dbReference type="ChEBI" id="CHEBI:30616"/>
    </ligand>
</feature>
<dbReference type="PANTHER" id="PTHR37825">
    <property type="entry name" value="TRNA(MET) CYTIDINE ACETATE LIGASE"/>
    <property type="match status" value="1"/>
</dbReference>
<comment type="caution">
    <text evidence="3">The sequence shown here is derived from an EMBL/GenBank/DDBJ whole genome shotgun (WGS) entry which is preliminary data.</text>
</comment>
<feature type="binding site" evidence="2">
    <location>
        <position position="182"/>
    </location>
    <ligand>
        <name>ATP</name>
        <dbReference type="ChEBI" id="CHEBI:30616"/>
    </ligand>
</feature>
<comment type="similarity">
    <text evidence="2">Belongs to the TmcAL family.</text>
</comment>
<protein>
    <recommendedName>
        <fullName evidence="2">tRNA(Met) cytidine acetate ligase</fullName>
        <ecNumber evidence="2">6.3.4.-</ecNumber>
    </recommendedName>
</protein>
<dbReference type="GO" id="GO:0006400">
    <property type="term" value="P:tRNA modification"/>
    <property type="evidence" value="ECO:0007669"/>
    <property type="project" value="UniProtKB-UniRule"/>
</dbReference>
<dbReference type="GO" id="GO:0005524">
    <property type="term" value="F:ATP binding"/>
    <property type="evidence" value="ECO:0007669"/>
    <property type="project" value="UniProtKB-KW"/>
</dbReference>
<keyword evidence="1 2" id="KW-0819">tRNA processing</keyword>
<keyword evidence="2" id="KW-0963">Cytoplasm</keyword>
<dbReference type="SUPFAM" id="SSF52374">
    <property type="entry name" value="Nucleotidylyl transferase"/>
    <property type="match status" value="1"/>
</dbReference>
<name>A0A412YVS7_9FIRM</name>
<dbReference type="InterPro" id="IPR008513">
    <property type="entry name" value="tRNA(Met)_cyd_acetate_ligase"/>
</dbReference>
<evidence type="ECO:0000313" key="3">
    <source>
        <dbReference type="EMBL" id="RGV70857.1"/>
    </source>
</evidence>
<reference evidence="3 4" key="1">
    <citation type="submission" date="2018-08" db="EMBL/GenBank/DDBJ databases">
        <title>A genome reference for cultivated species of the human gut microbiota.</title>
        <authorList>
            <person name="Zou Y."/>
            <person name="Xue W."/>
            <person name="Luo G."/>
        </authorList>
    </citation>
    <scope>NUCLEOTIDE SEQUENCE [LARGE SCALE GENOMIC DNA]</scope>
    <source>
        <strain evidence="3 4">AF14-18</strain>
    </source>
</reference>
<dbReference type="EMBL" id="QRZM01000018">
    <property type="protein sequence ID" value="RGV70857.1"/>
    <property type="molecule type" value="Genomic_DNA"/>
</dbReference>
<feature type="binding site" evidence="2">
    <location>
        <begin position="17"/>
        <end position="30"/>
    </location>
    <ligand>
        <name>ATP</name>
        <dbReference type="ChEBI" id="CHEBI:30616"/>
    </ligand>
</feature>
<dbReference type="GO" id="GO:0005737">
    <property type="term" value="C:cytoplasm"/>
    <property type="evidence" value="ECO:0007669"/>
    <property type="project" value="UniProtKB-SubCell"/>
</dbReference>
<keyword evidence="2" id="KW-0820">tRNA-binding</keyword>
<evidence type="ECO:0000256" key="2">
    <source>
        <dbReference type="HAMAP-Rule" id="MF_01539"/>
    </source>
</evidence>
<dbReference type="AlphaFoldDB" id="A0A412YVS7"/>
<dbReference type="EC" id="6.3.4.-" evidence="2"/>
<feature type="binding site" evidence="2">
    <location>
        <position position="207"/>
    </location>
    <ligand>
        <name>ATP</name>
        <dbReference type="ChEBI" id="CHEBI:30616"/>
    </ligand>
</feature>